<dbReference type="AlphaFoldDB" id="A0A6J6I5W7"/>
<organism evidence="2">
    <name type="scientific">freshwater metagenome</name>
    <dbReference type="NCBI Taxonomy" id="449393"/>
    <lineage>
        <taxon>unclassified sequences</taxon>
        <taxon>metagenomes</taxon>
        <taxon>ecological metagenomes</taxon>
    </lineage>
</organism>
<gene>
    <name evidence="2" type="ORF">UFOPK1909_00616</name>
</gene>
<keyword evidence="1" id="KW-1133">Transmembrane helix</keyword>
<evidence type="ECO:0000313" key="2">
    <source>
        <dbReference type="EMBL" id="CAB4621841.1"/>
    </source>
</evidence>
<accession>A0A6J6I5W7</accession>
<dbReference type="InterPro" id="IPR021517">
    <property type="entry name" value="DUF3180"/>
</dbReference>
<name>A0A6J6I5W7_9ZZZZ</name>
<keyword evidence="1" id="KW-0472">Membrane</keyword>
<evidence type="ECO:0000256" key="1">
    <source>
        <dbReference type="SAM" id="Phobius"/>
    </source>
</evidence>
<keyword evidence="1" id="KW-0812">Transmembrane</keyword>
<feature type="transmembrane region" description="Helical" evidence="1">
    <location>
        <begin position="26"/>
        <end position="46"/>
    </location>
</feature>
<reference evidence="2" key="1">
    <citation type="submission" date="2020-05" db="EMBL/GenBank/DDBJ databases">
        <authorList>
            <person name="Chiriac C."/>
            <person name="Salcher M."/>
            <person name="Ghai R."/>
            <person name="Kavagutti S V."/>
        </authorList>
    </citation>
    <scope>NUCLEOTIDE SEQUENCE</scope>
</reference>
<feature type="transmembrane region" description="Helical" evidence="1">
    <location>
        <begin position="112"/>
        <end position="136"/>
    </location>
</feature>
<proteinExistence type="predicted"/>
<sequence>MPQACKIKFGKLSDDKKLKPTRVIDLVAWAVISATAGYLLPQLVIAQGGSIPISPWNIVITLPLIGVVIVLMAIPMFKYRKALLSISKAKLQNLNTNSPRPKRLNPFYAVRLVLLAKSIAISGAIFTGWHIGVVWLQLSSPIIPSSTFQNALGLIGAIVMSVCALVVERICKITDDGSAEQAPGAVGEPA</sequence>
<dbReference type="EMBL" id="CAEZVD010000053">
    <property type="protein sequence ID" value="CAB4621841.1"/>
    <property type="molecule type" value="Genomic_DNA"/>
</dbReference>
<dbReference type="Pfam" id="PF11377">
    <property type="entry name" value="DUF3180"/>
    <property type="match status" value="1"/>
</dbReference>
<protein>
    <submittedName>
        <fullName evidence="2">Unannotated protein</fullName>
    </submittedName>
</protein>
<feature type="transmembrane region" description="Helical" evidence="1">
    <location>
        <begin position="58"/>
        <end position="77"/>
    </location>
</feature>
<feature type="transmembrane region" description="Helical" evidence="1">
    <location>
        <begin position="148"/>
        <end position="167"/>
    </location>
</feature>